<evidence type="ECO:0000256" key="6">
    <source>
        <dbReference type="ARBA" id="ARBA00023157"/>
    </source>
</evidence>
<dbReference type="GO" id="GO:0006182">
    <property type="term" value="P:cGMP biosynthetic process"/>
    <property type="evidence" value="ECO:0007669"/>
    <property type="project" value="TreeGrafter"/>
</dbReference>
<dbReference type="GO" id="GO:0019934">
    <property type="term" value="P:cGMP-mediated signaling"/>
    <property type="evidence" value="ECO:0007669"/>
    <property type="project" value="TreeGrafter"/>
</dbReference>
<dbReference type="InterPro" id="IPR050787">
    <property type="entry name" value="Natriuretic_peptide"/>
</dbReference>
<dbReference type="Pfam" id="PF00212">
    <property type="entry name" value="ANP"/>
    <property type="match status" value="1"/>
</dbReference>
<dbReference type="GO" id="GO:0051427">
    <property type="term" value="F:hormone receptor binding"/>
    <property type="evidence" value="ECO:0007669"/>
    <property type="project" value="TreeGrafter"/>
</dbReference>
<gene>
    <name evidence="9" type="primary">nppb</name>
</gene>
<evidence type="ECO:0000256" key="2">
    <source>
        <dbReference type="ARBA" id="ARBA00009041"/>
    </source>
</evidence>
<sequence>MQLSSIPLLGLLLFLNLQLFCAHPVYDGLMTNDDVDVLKELLSRLESIPERGEQAQTESDNVNPEKTVLMGQEEKGQPQTDLDQAMIRAFLSARDLKTVRNDSASKRSSGCFGRRLDRIGSMSSLGCNTVGRFNPKRR</sequence>
<dbReference type="PRINTS" id="PR00712">
    <property type="entry name" value="BNATPEPTIDE"/>
</dbReference>
<reference evidence="9" key="1">
    <citation type="journal article" date="2005" name="Mol. Biol. Evol.">
        <title>Structural and functional evolution of three cardiac natriuretic peptides.</title>
        <authorList>
            <person name="Inoue K."/>
            <person name="Sakamoto T."/>
            <person name="Yuge S."/>
            <person name="Iwatani H."/>
            <person name="Yamagami S."/>
            <person name="Tsutsumi M."/>
            <person name="Hori H."/>
            <person name="Cerra M.C."/>
            <person name="Tota B."/>
            <person name="Suzuki N."/>
            <person name="Okamoto N."/>
            <person name="Takei Y."/>
        </authorList>
    </citation>
    <scope>NUCLEOTIDE SEQUENCE</scope>
</reference>
<dbReference type="GO" id="GO:0007218">
    <property type="term" value="P:neuropeptide signaling pathway"/>
    <property type="evidence" value="ECO:0007669"/>
    <property type="project" value="TreeGrafter"/>
</dbReference>
<name>Q4AEF0_PLEAT</name>
<dbReference type="InterPro" id="IPR030480">
    <property type="entry name" value="Natr_peptide_CS"/>
</dbReference>
<organism evidence="9">
    <name type="scientific">Plecoglossus altivelis</name>
    <name type="common">Ayu sweetfish</name>
    <name type="synonym">Salmo altivelis</name>
    <dbReference type="NCBI Taxonomy" id="61084"/>
    <lineage>
        <taxon>Eukaryota</taxon>
        <taxon>Metazoa</taxon>
        <taxon>Chordata</taxon>
        <taxon>Craniata</taxon>
        <taxon>Vertebrata</taxon>
        <taxon>Euteleostomi</taxon>
        <taxon>Actinopterygii</taxon>
        <taxon>Neopterygii</taxon>
        <taxon>Teleostei</taxon>
        <taxon>Stomiati</taxon>
        <taxon>Osmeriformes</taxon>
        <taxon>Plecoglossus</taxon>
    </lineage>
</organism>
<dbReference type="GO" id="GO:0005179">
    <property type="term" value="F:hormone activity"/>
    <property type="evidence" value="ECO:0007669"/>
    <property type="project" value="InterPro"/>
</dbReference>
<dbReference type="GO" id="GO:0003085">
    <property type="term" value="P:negative regulation of systemic arterial blood pressure"/>
    <property type="evidence" value="ECO:0007669"/>
    <property type="project" value="TreeGrafter"/>
</dbReference>
<evidence type="ECO:0000313" key="9">
    <source>
        <dbReference type="EMBL" id="BAE19667.1"/>
    </source>
</evidence>
<dbReference type="PANTHER" id="PTHR14066:SF10">
    <property type="entry name" value="NATRIURETIC PEPTIDES B"/>
    <property type="match status" value="1"/>
</dbReference>
<protein>
    <submittedName>
        <fullName evidence="9">B-type natriuretic peptide</fullName>
    </submittedName>
</protein>
<dbReference type="AlphaFoldDB" id="Q4AEF0"/>
<dbReference type="PANTHER" id="PTHR14066">
    <property type="entry name" value="ATRIAL NATRIURETIC FACTOR PRECURSOR"/>
    <property type="match status" value="1"/>
</dbReference>
<evidence type="ECO:0000256" key="5">
    <source>
        <dbReference type="ARBA" id="ARBA00022858"/>
    </source>
</evidence>
<dbReference type="InterPro" id="IPR002408">
    <property type="entry name" value="Natriuretic_peptide_brain"/>
</dbReference>
<evidence type="ECO:0000256" key="1">
    <source>
        <dbReference type="ARBA" id="ARBA00004613"/>
    </source>
</evidence>
<dbReference type="SMART" id="SM00183">
    <property type="entry name" value="NAT_PEP"/>
    <property type="match status" value="1"/>
</dbReference>
<evidence type="ECO:0000256" key="8">
    <source>
        <dbReference type="SAM" id="SignalP"/>
    </source>
</evidence>
<proteinExistence type="evidence at transcript level"/>
<dbReference type="EMBL" id="AB162776">
    <property type="protein sequence ID" value="BAE19667.1"/>
    <property type="molecule type" value="mRNA"/>
</dbReference>
<comment type="subcellular location">
    <subcellularLocation>
        <location evidence="1 7">Secreted</location>
    </subcellularLocation>
</comment>
<keyword evidence="6" id="KW-1015">Disulfide bond</keyword>
<dbReference type="GO" id="GO:0005615">
    <property type="term" value="C:extracellular space"/>
    <property type="evidence" value="ECO:0007669"/>
    <property type="project" value="TreeGrafter"/>
</dbReference>
<dbReference type="InterPro" id="IPR000663">
    <property type="entry name" value="Natr_peptide"/>
</dbReference>
<evidence type="ECO:0000256" key="7">
    <source>
        <dbReference type="RuleBase" id="RU003686"/>
    </source>
</evidence>
<dbReference type="PROSITE" id="PS00263">
    <property type="entry name" value="NATRIURETIC_PEPTIDE"/>
    <property type="match status" value="1"/>
</dbReference>
<keyword evidence="5 7" id="KW-0838">Vasoactive</keyword>
<keyword evidence="4 8" id="KW-0732">Signal</keyword>
<evidence type="ECO:0000256" key="4">
    <source>
        <dbReference type="ARBA" id="ARBA00022729"/>
    </source>
</evidence>
<dbReference type="PRINTS" id="PR00710">
    <property type="entry name" value="NATPEPTIDES"/>
</dbReference>
<dbReference type="GO" id="GO:0097746">
    <property type="term" value="P:blood vessel diameter maintenance"/>
    <property type="evidence" value="ECO:0007669"/>
    <property type="project" value="UniProtKB-KW"/>
</dbReference>
<feature type="chain" id="PRO_5004235577" evidence="8">
    <location>
        <begin position="23"/>
        <end position="138"/>
    </location>
</feature>
<keyword evidence="3" id="KW-0964">Secreted</keyword>
<comment type="similarity">
    <text evidence="2 7">Belongs to the natriuretic peptide family.</text>
</comment>
<feature type="signal peptide" evidence="8">
    <location>
        <begin position="1"/>
        <end position="22"/>
    </location>
</feature>
<dbReference type="GO" id="GO:0005737">
    <property type="term" value="C:cytoplasm"/>
    <property type="evidence" value="ECO:0007669"/>
    <property type="project" value="TreeGrafter"/>
</dbReference>
<dbReference type="GO" id="GO:0007168">
    <property type="term" value="P:receptor guanylyl cyclase signaling pathway"/>
    <property type="evidence" value="ECO:0007669"/>
    <property type="project" value="TreeGrafter"/>
</dbReference>
<accession>Q4AEF0</accession>
<evidence type="ECO:0000256" key="3">
    <source>
        <dbReference type="ARBA" id="ARBA00022525"/>
    </source>
</evidence>